<feature type="compositionally biased region" description="Polar residues" evidence="2">
    <location>
        <begin position="75"/>
        <end position="90"/>
    </location>
</feature>
<evidence type="ECO:0000256" key="2">
    <source>
        <dbReference type="SAM" id="MobiDB-lite"/>
    </source>
</evidence>
<feature type="compositionally biased region" description="Basic and acidic residues" evidence="2">
    <location>
        <begin position="145"/>
        <end position="154"/>
    </location>
</feature>
<feature type="coiled-coil region" evidence="1">
    <location>
        <begin position="534"/>
        <end position="561"/>
    </location>
</feature>
<feature type="coiled-coil region" evidence="1">
    <location>
        <begin position="587"/>
        <end position="621"/>
    </location>
</feature>
<feature type="region of interest" description="Disordered" evidence="2">
    <location>
        <begin position="896"/>
        <end position="940"/>
    </location>
</feature>
<dbReference type="Proteomes" id="UP001159405">
    <property type="component" value="Unassembled WGS sequence"/>
</dbReference>
<evidence type="ECO:0000313" key="4">
    <source>
        <dbReference type="Proteomes" id="UP001159405"/>
    </source>
</evidence>
<proteinExistence type="predicted"/>
<reference evidence="3 4" key="1">
    <citation type="submission" date="2022-05" db="EMBL/GenBank/DDBJ databases">
        <authorList>
            <consortium name="Genoscope - CEA"/>
            <person name="William W."/>
        </authorList>
    </citation>
    <scope>NUCLEOTIDE SEQUENCE [LARGE SCALE GENOMIC DNA]</scope>
</reference>
<name>A0ABN8NPC4_9CNID</name>
<feature type="region of interest" description="Disordered" evidence="2">
    <location>
        <begin position="238"/>
        <end position="274"/>
    </location>
</feature>
<dbReference type="PANTHER" id="PTHR14332">
    <property type="entry name" value="DISRUPTED IN SCHIZOPHRENIA 1 PROTEIN"/>
    <property type="match status" value="1"/>
</dbReference>
<gene>
    <name evidence="3" type="ORF">PLOB_00022101</name>
</gene>
<feature type="region of interest" description="Disordered" evidence="2">
    <location>
        <begin position="126"/>
        <end position="170"/>
    </location>
</feature>
<feature type="compositionally biased region" description="Basic and acidic residues" evidence="2">
    <location>
        <begin position="255"/>
        <end position="274"/>
    </location>
</feature>
<keyword evidence="1" id="KW-0175">Coiled coil</keyword>
<dbReference type="InterPro" id="IPR026081">
    <property type="entry name" value="DISC1"/>
</dbReference>
<accession>A0ABN8NPC4</accession>
<organism evidence="3 4">
    <name type="scientific">Porites lobata</name>
    <dbReference type="NCBI Taxonomy" id="104759"/>
    <lineage>
        <taxon>Eukaryota</taxon>
        <taxon>Metazoa</taxon>
        <taxon>Cnidaria</taxon>
        <taxon>Anthozoa</taxon>
        <taxon>Hexacorallia</taxon>
        <taxon>Scleractinia</taxon>
        <taxon>Fungiina</taxon>
        <taxon>Poritidae</taxon>
        <taxon>Porites</taxon>
    </lineage>
</organism>
<evidence type="ECO:0000256" key="1">
    <source>
        <dbReference type="SAM" id="Coils"/>
    </source>
</evidence>
<dbReference type="PANTHER" id="PTHR14332:SF3">
    <property type="entry name" value="DISRUPTED IN SCHIZOPHRENIA 1 PROTEIN"/>
    <property type="match status" value="1"/>
</dbReference>
<feature type="compositionally biased region" description="Polar residues" evidence="2">
    <location>
        <begin position="908"/>
        <end position="917"/>
    </location>
</feature>
<keyword evidence="4" id="KW-1185">Reference proteome</keyword>
<feature type="compositionally biased region" description="Basic and acidic residues" evidence="2">
    <location>
        <begin position="918"/>
        <end position="940"/>
    </location>
</feature>
<feature type="coiled-coil region" evidence="1">
    <location>
        <begin position="758"/>
        <end position="839"/>
    </location>
</feature>
<sequence length="983" mass="111387">MSLFGRLRLAKTSSSQQRKSQSSGEGIKNASQGEKRGSSETEASLFSGMTLTASPATEMAGELSFTGDSDRDLMSTKQGTKSTGVNTNRTVNQNVSTVLDMPGSEVLPEPIQPIPVNTLQQAGHSAAAKKKKTRQTIRPGYARQSDSKTRHITEQSEEVQATEMSCESVEKGGVMTKQDVENSENITQPEEPASALPAPMYSIGTPSSSDENLYQDVETHSDSGNLIPISSDLTSHSMEVPTKEHGSKETQVLRGDSREENMEGDTDHEMSTPSVKDFDNSLHAAERTDYNLQGDKLSSLFETCVVLDESPKLPGQNFTTKGETGYLQAELASKEELIQNEEHDELHELERDLVSDVEMEISKHGADESSFNLIDKPGDSSDRVKSKDKLSIALHQMESQLATLSDDKQSLTSLEEELFKLYTDTEGTISEKKQQIKKLQQEESQALANDNYDLAEEISSRLEQLKIDLEFSRYRLPAQDEKVERALKLRAEVAEKEATIYRESQAALEQARKEQQECLISHKEMSTLWGAKERQRLNADRMRLERARDHLRLDKEHTEAEKMELGKEITQQTEAFQLKKEELMLERGILQGEILALEAKLKELNEKEAEFTDAIKQQEGKIESVKMEFAPQQNALDKRQEEIEEREKTIQQEYEMLLSTQKQFDEKTAEHCTVEEHLTKDLSAASKELEKSKQIIKELEEKQQSVQTFSSMEHFTFTKDCELARLHAKQREVYQKIKALSNKIQLRQRGVLTLRKSLNEIESQISDLDAAKEIAKQERNFKEAKRLKEESEALTKQGVESQGKLESLLEEITTDKKVLQKAEQENNDLETEIGEKERQDAFVTVEKACLVLQTLRDQINRIDGKNLVKVLLQTEAKTCKNLISDLCNKHDIPIPEIRHSVDDEEKPQNSSGSNKETSQPHETSECESSEKETKRFEEFQDKLTELEGRLEAVVEVEDFDEADRLQQEITKLKEMMEERAGQV</sequence>
<evidence type="ECO:0008006" key="5">
    <source>
        <dbReference type="Google" id="ProtNLM"/>
    </source>
</evidence>
<evidence type="ECO:0000313" key="3">
    <source>
        <dbReference type="EMBL" id="CAH3113444.1"/>
    </source>
</evidence>
<dbReference type="EMBL" id="CALNXK010000026">
    <property type="protein sequence ID" value="CAH3113444.1"/>
    <property type="molecule type" value="Genomic_DNA"/>
</dbReference>
<protein>
    <recommendedName>
        <fullName evidence="5">UVR domain-containing protein</fullName>
    </recommendedName>
</protein>
<feature type="compositionally biased region" description="Polar residues" evidence="2">
    <location>
        <begin position="40"/>
        <end position="55"/>
    </location>
</feature>
<comment type="caution">
    <text evidence="3">The sequence shown here is derived from an EMBL/GenBank/DDBJ whole genome shotgun (WGS) entry which is preliminary data.</text>
</comment>
<feature type="coiled-coil region" evidence="1">
    <location>
        <begin position="387"/>
        <end position="449"/>
    </location>
</feature>
<feature type="compositionally biased region" description="Low complexity" evidence="2">
    <location>
        <begin position="13"/>
        <end position="23"/>
    </location>
</feature>
<feature type="region of interest" description="Disordered" evidence="2">
    <location>
        <begin position="1"/>
        <end position="90"/>
    </location>
</feature>